<keyword evidence="2" id="KW-1133">Transmembrane helix</keyword>
<comment type="caution">
    <text evidence="3">The sequence shown here is derived from an EMBL/GenBank/DDBJ whole genome shotgun (WGS) entry which is preliminary data.</text>
</comment>
<gene>
    <name evidence="3" type="ORF">SDC9_200980</name>
</gene>
<protein>
    <submittedName>
        <fullName evidence="3">Uncharacterized protein</fullName>
    </submittedName>
</protein>
<dbReference type="AlphaFoldDB" id="A0A645IQE4"/>
<reference evidence="3" key="1">
    <citation type="submission" date="2019-08" db="EMBL/GenBank/DDBJ databases">
        <authorList>
            <person name="Kucharzyk K."/>
            <person name="Murdoch R.W."/>
            <person name="Higgins S."/>
            <person name="Loffler F."/>
        </authorList>
    </citation>
    <scope>NUCLEOTIDE SEQUENCE</scope>
</reference>
<evidence type="ECO:0000256" key="2">
    <source>
        <dbReference type="SAM" id="Phobius"/>
    </source>
</evidence>
<keyword evidence="2" id="KW-0812">Transmembrane</keyword>
<evidence type="ECO:0000256" key="1">
    <source>
        <dbReference type="SAM" id="MobiDB-lite"/>
    </source>
</evidence>
<evidence type="ECO:0000313" key="3">
    <source>
        <dbReference type="EMBL" id="MPN53316.1"/>
    </source>
</evidence>
<organism evidence="3">
    <name type="scientific">bioreactor metagenome</name>
    <dbReference type="NCBI Taxonomy" id="1076179"/>
    <lineage>
        <taxon>unclassified sequences</taxon>
        <taxon>metagenomes</taxon>
        <taxon>ecological metagenomes</taxon>
    </lineage>
</organism>
<accession>A0A645IQE4</accession>
<dbReference type="EMBL" id="VSSQ01120323">
    <property type="protein sequence ID" value="MPN53316.1"/>
    <property type="molecule type" value="Genomic_DNA"/>
</dbReference>
<keyword evidence="2" id="KW-0472">Membrane</keyword>
<feature type="region of interest" description="Disordered" evidence="1">
    <location>
        <begin position="58"/>
        <end position="78"/>
    </location>
</feature>
<feature type="transmembrane region" description="Helical" evidence="2">
    <location>
        <begin position="6"/>
        <end position="36"/>
    </location>
</feature>
<proteinExistence type="predicted"/>
<name>A0A645IQE4_9ZZZZ</name>
<sequence length="78" mass="8565">MAVVGALMILVSFVFLAVALWPVTIVLFMTGMMVFVGATLRDYLRAILKQLEMITGDQPVSKKRPDPVDASGDPIRSR</sequence>